<name>A0A9Q9HCX5_9RHOB</name>
<evidence type="ECO:0000313" key="2">
    <source>
        <dbReference type="EMBL" id="UWP94495.1"/>
    </source>
</evidence>
<proteinExistence type="predicted"/>
<feature type="chain" id="PRO_5040450849" evidence="1">
    <location>
        <begin position="23"/>
        <end position="335"/>
    </location>
</feature>
<feature type="signal peptide" evidence="1">
    <location>
        <begin position="1"/>
        <end position="22"/>
    </location>
</feature>
<gene>
    <name evidence="2" type="ORF">K3X48_09635</name>
</gene>
<evidence type="ECO:0000313" key="3">
    <source>
        <dbReference type="Proteomes" id="UP001057991"/>
    </source>
</evidence>
<dbReference type="Proteomes" id="UP001057991">
    <property type="component" value="Chromosome"/>
</dbReference>
<dbReference type="EMBL" id="CP080776">
    <property type="protein sequence ID" value="UWP94495.1"/>
    <property type="molecule type" value="Genomic_DNA"/>
</dbReference>
<dbReference type="AlphaFoldDB" id="A0A9Q9HCX5"/>
<keyword evidence="1" id="KW-0732">Signal</keyword>
<organism evidence="2 3">
    <name type="scientific">Aliiroseovarius crassostreae</name>
    <dbReference type="NCBI Taxonomy" id="154981"/>
    <lineage>
        <taxon>Bacteria</taxon>
        <taxon>Pseudomonadati</taxon>
        <taxon>Pseudomonadota</taxon>
        <taxon>Alphaproteobacteria</taxon>
        <taxon>Rhodobacterales</taxon>
        <taxon>Paracoccaceae</taxon>
        <taxon>Aliiroseovarius</taxon>
    </lineage>
</organism>
<sequence>MRHALGVSPFCLGILLATDAMAGCPQGQEAFTSCRFDDRGTEVFVCFDDQVATYSYGPIGGPPDLFLSETIERVDFEPWSGVGTAIGESVTFYNHDYAYNVGGGFERPFSEEEMQQPQRRFGWVEVTESGVRAASLECTPETVTYGFGGGLYDAKVAAGQSWDWDSKTWISEHSTSVATPILMETRQYGADFDCLPASEFGMNGVRMGDPLAALGKLGTPEATEETSFSDEPIDRMTLIGADIDFFQDVVVTISASSPNWQLPSGLRVGLTRGEVIRILGRVPASYTAQSQSFAIQTCPQSQGAEEEVPFGKWFALIEFGQDKRVSRLTLLTPPE</sequence>
<accession>A0A9Q9HCX5</accession>
<dbReference type="RefSeq" id="WP_259805587.1">
    <property type="nucleotide sequence ID" value="NZ_CP080776.1"/>
</dbReference>
<reference evidence="2" key="1">
    <citation type="submission" date="2021-08" db="EMBL/GenBank/DDBJ databases">
        <authorList>
            <person name="Nwanade C."/>
            <person name="Wang M."/>
            <person name="Masoudi A."/>
            <person name="Yu Z."/>
            <person name="Liu J."/>
        </authorList>
    </citation>
    <scope>NUCLEOTIDE SEQUENCE</scope>
    <source>
        <strain evidence="2">S056</strain>
    </source>
</reference>
<protein>
    <submittedName>
        <fullName evidence="2">Uncharacterized protein</fullName>
    </submittedName>
</protein>
<evidence type="ECO:0000256" key="1">
    <source>
        <dbReference type="SAM" id="SignalP"/>
    </source>
</evidence>